<dbReference type="OrthoDB" id="47802at2759"/>
<organism evidence="4 6">
    <name type="scientific">Phytophthora kernoviae</name>
    <dbReference type="NCBI Taxonomy" id="325452"/>
    <lineage>
        <taxon>Eukaryota</taxon>
        <taxon>Sar</taxon>
        <taxon>Stramenopiles</taxon>
        <taxon>Oomycota</taxon>
        <taxon>Peronosporomycetes</taxon>
        <taxon>Peronosporales</taxon>
        <taxon>Peronosporaceae</taxon>
        <taxon>Phytophthora</taxon>
    </lineage>
</organism>
<gene>
    <name evidence="5" type="ORF">BBJ29_000253</name>
    <name evidence="4" type="ORF">BBP00_00000439</name>
</gene>
<dbReference type="EMBL" id="MBAD02000200">
    <property type="protein sequence ID" value="RLN70698.1"/>
    <property type="molecule type" value="Genomic_DNA"/>
</dbReference>
<dbReference type="InterPro" id="IPR018247">
    <property type="entry name" value="EF_Hand_1_Ca_BS"/>
</dbReference>
<accession>A0A3F2S335</accession>
<dbReference type="InterPro" id="IPR002048">
    <property type="entry name" value="EF_hand_dom"/>
</dbReference>
<evidence type="ECO:0000313" key="6">
    <source>
        <dbReference type="Proteomes" id="UP000277300"/>
    </source>
</evidence>
<dbReference type="GO" id="GO:0005509">
    <property type="term" value="F:calcium ion binding"/>
    <property type="evidence" value="ECO:0007669"/>
    <property type="project" value="InterPro"/>
</dbReference>
<evidence type="ECO:0000313" key="4">
    <source>
        <dbReference type="EMBL" id="RLN69360.1"/>
    </source>
</evidence>
<evidence type="ECO:0000313" key="7">
    <source>
        <dbReference type="Proteomes" id="UP000284657"/>
    </source>
</evidence>
<dbReference type="PROSITE" id="PS50222">
    <property type="entry name" value="EF_HAND_2"/>
    <property type="match status" value="1"/>
</dbReference>
<dbReference type="Gene3D" id="1.10.238.10">
    <property type="entry name" value="EF-hand"/>
    <property type="match status" value="1"/>
</dbReference>
<reference evidence="6 7" key="1">
    <citation type="submission" date="2018-07" db="EMBL/GenBank/DDBJ databases">
        <title>Genome sequencing of oomycete isolates from Chile give support for New Zealand origin for Phytophthora kernoviae and make available the first Nothophytophthora sp. genome.</title>
        <authorList>
            <person name="Studholme D.J."/>
            <person name="Sanfuentes E."/>
            <person name="Panda P."/>
            <person name="Hill R."/>
            <person name="Sambles C."/>
            <person name="Grant M."/>
            <person name="Williams N.M."/>
            <person name="Mcdougal R.L."/>
        </authorList>
    </citation>
    <scope>NUCLEOTIDE SEQUENCE [LARGE SCALE GENOMIC DNA]</scope>
    <source>
        <strain evidence="4">Chile6</strain>
        <strain evidence="5">Chile7</strain>
    </source>
</reference>
<feature type="region of interest" description="Disordered" evidence="2">
    <location>
        <begin position="90"/>
        <end position="113"/>
    </location>
</feature>
<evidence type="ECO:0000259" key="3">
    <source>
        <dbReference type="PROSITE" id="PS50222"/>
    </source>
</evidence>
<sequence length="323" mass="35659">MGNALLLSAVKDCHPVVLADDILPFDNLRLHEIEAYWRAFYDSASSFALSRSQLRSICCRVATGDSSSQSSTSRVSEYADAVFEMFADPSTQRRWQQPQPGTRTQQNQPFQSSSDSVAAIDALEFFSAIAFIGAFPVDEKIDLLFDSWDMSEDGALDLDEFTISLKSTLSGLAKILQPDASPEKGGGDMEDEAAMNAEIADLLAKLDKHSPPSDSSTVVGTQLDDASDDVGDMFLAVKPLGIRVQRARLQKQPQWDDKLKQVGNAFQIQGTLASEIYELDAKTGQNMHSEALMNGHFQGELLSWDLLTYRYQHEHVHTPEMGN</sequence>
<dbReference type="EMBL" id="MBDO02000005">
    <property type="protein sequence ID" value="RLN69360.1"/>
    <property type="molecule type" value="Genomic_DNA"/>
</dbReference>
<feature type="domain" description="EF-hand" evidence="3">
    <location>
        <begin position="136"/>
        <end position="171"/>
    </location>
</feature>
<keyword evidence="1" id="KW-0106">Calcium</keyword>
<evidence type="ECO:0000256" key="1">
    <source>
        <dbReference type="ARBA" id="ARBA00022837"/>
    </source>
</evidence>
<protein>
    <recommendedName>
        <fullName evidence="3">EF-hand domain-containing protein</fullName>
    </recommendedName>
</protein>
<dbReference type="Proteomes" id="UP000284657">
    <property type="component" value="Unassembled WGS sequence"/>
</dbReference>
<name>A0A3F2S335_9STRA</name>
<dbReference type="InterPro" id="IPR011992">
    <property type="entry name" value="EF-hand-dom_pair"/>
</dbReference>
<proteinExistence type="predicted"/>
<comment type="caution">
    <text evidence="4">The sequence shown here is derived from an EMBL/GenBank/DDBJ whole genome shotgun (WGS) entry which is preliminary data.</text>
</comment>
<dbReference type="AlphaFoldDB" id="A0A3F2S335"/>
<dbReference type="PROSITE" id="PS00018">
    <property type="entry name" value="EF_HAND_1"/>
    <property type="match status" value="1"/>
</dbReference>
<dbReference type="SUPFAM" id="SSF47473">
    <property type="entry name" value="EF-hand"/>
    <property type="match status" value="1"/>
</dbReference>
<evidence type="ECO:0000313" key="5">
    <source>
        <dbReference type="EMBL" id="RLN70698.1"/>
    </source>
</evidence>
<evidence type="ECO:0000256" key="2">
    <source>
        <dbReference type="SAM" id="MobiDB-lite"/>
    </source>
</evidence>
<dbReference type="Proteomes" id="UP000277300">
    <property type="component" value="Unassembled WGS sequence"/>
</dbReference>